<accession>A0A414HHX0</accession>
<protein>
    <submittedName>
        <fullName evidence="1">Uncharacterized protein</fullName>
    </submittedName>
</protein>
<sequence length="244" mass="28425">MDRNFNLKYSVKGFSDAKVAEYLEELRNRIVTNDYTRSLIFIKYGKLNVLNGLKSIISEICNCLIIGNTQAAITLTNHLFENSLKQTLIIWDSQGRQFDDSKRIDETFKNEVETYDDKDIEPNINNCKRKGLITKDEAKRLIELKNIYRNSFSHASYTKLFKDASAVMYSGSLKNPTEVKEETTDISKVPFLYLLAQEKFANKNALSYFLEVYEFIDKMDKKLLDLYPEVKEFVLRQSKNIKSK</sequence>
<dbReference type="EMBL" id="QSJM01000004">
    <property type="protein sequence ID" value="RHD84917.1"/>
    <property type="molecule type" value="Genomic_DNA"/>
</dbReference>
<comment type="caution">
    <text evidence="1">The sequence shown here is derived from an EMBL/GenBank/DDBJ whole genome shotgun (WGS) entry which is preliminary data.</text>
</comment>
<dbReference type="RefSeq" id="WP_118170386.1">
    <property type="nucleotide sequence ID" value="NZ_CAXVMQ010000009.1"/>
</dbReference>
<dbReference type="AlphaFoldDB" id="A0A414HHX0"/>
<evidence type="ECO:0000313" key="2">
    <source>
        <dbReference type="Proteomes" id="UP000283429"/>
    </source>
</evidence>
<reference evidence="1 2" key="1">
    <citation type="submission" date="2018-08" db="EMBL/GenBank/DDBJ databases">
        <title>A genome reference for cultivated species of the human gut microbiota.</title>
        <authorList>
            <person name="Zou Y."/>
            <person name="Xue W."/>
            <person name="Luo G."/>
        </authorList>
    </citation>
    <scope>NUCLEOTIDE SEQUENCE [LARGE SCALE GENOMIC DNA]</scope>
    <source>
        <strain evidence="1 2">AM30-40</strain>
    </source>
</reference>
<name>A0A414HHX0_PHOVU</name>
<organism evidence="1 2">
    <name type="scientific">Phocaeicola vulgatus</name>
    <name type="common">Bacteroides vulgatus</name>
    <dbReference type="NCBI Taxonomy" id="821"/>
    <lineage>
        <taxon>Bacteria</taxon>
        <taxon>Pseudomonadati</taxon>
        <taxon>Bacteroidota</taxon>
        <taxon>Bacteroidia</taxon>
        <taxon>Bacteroidales</taxon>
        <taxon>Bacteroidaceae</taxon>
        <taxon>Phocaeicola</taxon>
    </lineage>
</organism>
<gene>
    <name evidence="1" type="ORF">DW783_02715</name>
</gene>
<dbReference type="Proteomes" id="UP000283429">
    <property type="component" value="Unassembled WGS sequence"/>
</dbReference>
<proteinExistence type="predicted"/>
<evidence type="ECO:0000313" key="1">
    <source>
        <dbReference type="EMBL" id="RHD84917.1"/>
    </source>
</evidence>